<proteinExistence type="predicted"/>
<feature type="region of interest" description="Disordered" evidence="1">
    <location>
        <begin position="1054"/>
        <end position="1092"/>
    </location>
</feature>
<dbReference type="KEGG" id="pcot:PCOAH_00002260"/>
<evidence type="ECO:0000256" key="2">
    <source>
        <dbReference type="SAM" id="Phobius"/>
    </source>
</evidence>
<feature type="compositionally biased region" description="Basic residues" evidence="1">
    <location>
        <begin position="1071"/>
        <end position="1086"/>
    </location>
</feature>
<sequence length="1193" mass="133945">MGTIGDFDKLKEQWGSERSYNDKETREAKLLPKIREWIDDFIKDVSDDDDGGIGTNGCQNLQINGENATAQEKTWCAFIVANSWKMKEKMNSGHDGSSVDVKIKEYIQCAIKQVWFSVYWRKYCRAQQIMESVEEVMCTLYKELTKEQKCNKCRYDRIQIPFVNRISIHSLINDKINGERGMLQKIHSMLPRSLCNADKGKKNTVSGAHESTEAVATVPNPVPVTVGTTSITPKTRPYQFLTKLLHLWIMAKGTGTELDNFETVFNDMMDNIEQDADDEKGMCARTGRSNKQILEGDIISKELCKMLIRISLWIDGLKQDWTAGKGWRWVPRQREKKAKERKLQNYLRCLVGRVTMMRMLGMHCRLGKVAPVVKISMEDKRKEEKFKDRSRICDEIDSESVGVGGKLIWEQLDKWINDYERDNAGKKWIRKVEKGGSALHTIKGQGQKACPKETEKKERSETIGNLGIIPSPGEKLDIADDNVTWGKDAMKKMLEKIHEQREKKRKLDGCHGKENDGLDDEEEFTIMEWFTRFFNQPTEDDYKDYEPVKYNWAIYSVNSAICESDSDEHGFKAAEHGEFCKIMLKNVMMATDKRNEHKQHNDNPACQRKYIPLCDLLKIWMMHMGTVCAPRKVMEYVFKGVDALNEQWKNEKEYMDCDYSKVSDLYRGKTDMVYEISTLLSKSTVREKLGTLNTRGWCDQSKIRYSTVPEKNKVFQRSDQGGKDTMVNNVNLEELEHLVEKVDGGIKEEEVEMEGIIEVVQQVVTEQQQQQQSQAVQPPPPPPSTPAPKKTGKSPTVDCDKQEAEEGADLDLNFLDSCSEGSNNIPAESSAPPPDNEHLEASVSTGPVGQAGTQVADTTAVPSGETQVVTPSTGHIQPPGSSNPGTPGGGANSLGGVGAPGAVSSAPVGGGGSAQDADSQDPTNTSHTIHQTSQKFPVVDQKGPKVDVKDPQVDTPSQGIGGTTTLTPSSLPTSTIATGTTGVSPPTAVPFVSKMDDLSYLLTPSLPTIPVFIGTSAISYLLWKYFGILRKTRKRYRKAPKALGPSLQEQLLANADDQPDGPHAYTLIRERKPRSTPRKKRKKRGGGRAGRSGVRRRMIIDIHLEILDECQREDLHSTKEDFFEILVQEFMGSELMKEENVPEEQVFLVEVPKEEVPSSDSGFREEDFVPKEGASKEQVQCSDFWFREGRLSS</sequence>
<dbReference type="InterPro" id="IPR024290">
    <property type="entry name" value="SICA_extracell_a"/>
</dbReference>
<keyword evidence="6" id="KW-1185">Reference proteome</keyword>
<feature type="compositionally biased region" description="Basic and acidic residues" evidence="1">
    <location>
        <begin position="942"/>
        <end position="952"/>
    </location>
</feature>
<feature type="compositionally biased region" description="Pro residues" evidence="1">
    <location>
        <begin position="777"/>
        <end position="786"/>
    </location>
</feature>
<dbReference type="GeneID" id="30906946"/>
<dbReference type="EMBL" id="CP016240">
    <property type="protein sequence ID" value="ANQ05920.1"/>
    <property type="molecule type" value="Genomic_DNA"/>
</dbReference>
<reference evidence="6" key="1">
    <citation type="submission" date="2016-06" db="EMBL/GenBank/DDBJ databases">
        <title>First high quality genome sequence of Plasmodium coatneyi using continuous long reads from single molecule, real-time sequencing.</title>
        <authorList>
            <person name="Chien J.-T."/>
            <person name="Pakala S.B."/>
            <person name="Geraldo J.A."/>
            <person name="Lapp S.A."/>
            <person name="Barnwell J.W."/>
            <person name="Kissinger J.C."/>
            <person name="Galinski M.R."/>
            <person name="Humphrey J.C."/>
        </authorList>
    </citation>
    <scope>NUCLEOTIDE SEQUENCE [LARGE SCALE GENOMIC DNA]</scope>
    <source>
        <strain evidence="6">Hackeri</strain>
    </source>
</reference>
<feature type="compositionally biased region" description="Low complexity" evidence="1">
    <location>
        <begin position="963"/>
        <end position="975"/>
    </location>
</feature>
<dbReference type="Proteomes" id="UP000092716">
    <property type="component" value="Chromosome 2"/>
</dbReference>
<organism evidence="5 6">
    <name type="scientific">Plasmodium coatneyi</name>
    <dbReference type="NCBI Taxonomy" id="208452"/>
    <lineage>
        <taxon>Eukaryota</taxon>
        <taxon>Sar</taxon>
        <taxon>Alveolata</taxon>
        <taxon>Apicomplexa</taxon>
        <taxon>Aconoidasida</taxon>
        <taxon>Haemosporida</taxon>
        <taxon>Plasmodiidae</taxon>
        <taxon>Plasmodium</taxon>
    </lineage>
</organism>
<feature type="compositionally biased region" description="Polar residues" evidence="1">
    <location>
        <begin position="916"/>
        <end position="935"/>
    </location>
</feature>
<keyword evidence="2" id="KW-1133">Transmembrane helix</keyword>
<feature type="region of interest" description="Disordered" evidence="1">
    <location>
        <begin position="768"/>
        <end position="799"/>
    </location>
</feature>
<evidence type="ECO:0000259" key="4">
    <source>
        <dbReference type="Pfam" id="PF12887"/>
    </source>
</evidence>
<evidence type="ECO:0000259" key="3">
    <source>
        <dbReference type="Pfam" id="PF12879"/>
    </source>
</evidence>
<dbReference type="AlphaFoldDB" id="A0A1B1DT17"/>
<dbReference type="VEuPathDB" id="PlasmoDB:PCOAH_00002260"/>
<dbReference type="Pfam" id="PF12879">
    <property type="entry name" value="SICA_C"/>
    <property type="match status" value="1"/>
</dbReference>
<gene>
    <name evidence="5" type="ORF">PCOAH_00002260</name>
</gene>
<feature type="compositionally biased region" description="Gly residues" evidence="1">
    <location>
        <begin position="886"/>
        <end position="899"/>
    </location>
</feature>
<keyword evidence="2" id="KW-0812">Transmembrane</keyword>
<feature type="domain" description="Schizont-infected cell agglutination extracellular alpha" evidence="4">
    <location>
        <begin position="11"/>
        <end position="154"/>
    </location>
</feature>
<keyword evidence="2" id="KW-0472">Membrane</keyword>
<dbReference type="Pfam" id="PF12887">
    <property type="entry name" value="SICA_alpha"/>
    <property type="match status" value="2"/>
</dbReference>
<feature type="domain" description="Schizont-infected cell agglutination extracellular alpha" evidence="4">
    <location>
        <begin position="259"/>
        <end position="415"/>
    </location>
</feature>
<protein>
    <submittedName>
        <fullName evidence="5">SICA antigen</fullName>
    </submittedName>
</protein>
<feature type="region of interest" description="Disordered" evidence="1">
    <location>
        <begin position="814"/>
        <end position="981"/>
    </location>
</feature>
<feature type="domain" description="Schizont-infected cell agglutination C-terminal" evidence="3">
    <location>
        <begin position="1024"/>
        <end position="1159"/>
    </location>
</feature>
<name>A0A1B1DT17_9APIC</name>
<dbReference type="InterPro" id="IPR024288">
    <property type="entry name" value="SICA_C"/>
</dbReference>
<feature type="transmembrane region" description="Helical" evidence="2">
    <location>
        <begin position="1009"/>
        <end position="1028"/>
    </location>
</feature>
<dbReference type="RefSeq" id="XP_019912615.1">
    <property type="nucleotide sequence ID" value="XM_020057043.1"/>
</dbReference>
<accession>A0A1B1DT17</accession>
<evidence type="ECO:0000313" key="5">
    <source>
        <dbReference type="EMBL" id="ANQ05920.1"/>
    </source>
</evidence>
<feature type="compositionally biased region" description="Polar residues" evidence="1">
    <location>
        <begin position="842"/>
        <end position="875"/>
    </location>
</feature>
<evidence type="ECO:0000313" key="6">
    <source>
        <dbReference type="Proteomes" id="UP000092716"/>
    </source>
</evidence>
<evidence type="ECO:0000256" key="1">
    <source>
        <dbReference type="SAM" id="MobiDB-lite"/>
    </source>
</evidence>